<evidence type="ECO:0000259" key="3">
    <source>
        <dbReference type="Pfam" id="PF03629"/>
    </source>
</evidence>
<proteinExistence type="predicted"/>
<keyword evidence="1" id="KW-0378">Hydrolase</keyword>
<feature type="domain" description="Sialate O-acetylesterase" evidence="3">
    <location>
        <begin position="39"/>
        <end position="280"/>
    </location>
</feature>
<dbReference type="InterPro" id="IPR052940">
    <property type="entry name" value="Carb_Esterase_6"/>
</dbReference>
<keyword evidence="2" id="KW-0732">Signal</keyword>
<name>A0A5C5YZ51_9BACT</name>
<dbReference type="AlphaFoldDB" id="A0A5C5YZ51"/>
<dbReference type="OrthoDB" id="209830at2"/>
<dbReference type="InterPro" id="IPR005181">
    <property type="entry name" value="SASA"/>
</dbReference>
<sequence length="415" mass="46537" precursor="true">MTTVRRREIPILFITLVAMLFASQKCQANETSNPAKKPLRVFILAGQSNMQGHAHVRTIDAMRLNPKTAPLLDMMRDADGTDRTCQKTWISSIGSANEEQRGRLTVGFGANTNGPKIGPEFTFGLTMETLLDEPILIIKTAWGGKSLHTDFRPPSAGDYEFNETQLADFKKQGKDIAQIKADKVAGTGHYYRLMLGHVKAVLADIATVYPEYDTDQGYELSGLVWFQGWNDMVDRGSYPSREKSGGYDQYSQLLSQFIRDIRNDLDVPRLPVVIGVMGVGGATSHYGPDQKRYKAIHQNFRDAMAAPATMPEFEGNVIAVLTENYWDMEVTQLRDREKLLKAKTDKINAEMKQGVLSRDIGQARIEKIYAETFDERELQILRQSTSNFEFHYLGSAGIMAQIGKGFAEAMRSMIQ</sequence>
<organism evidence="4 5">
    <name type="scientific">Novipirellula herctigrandis</name>
    <dbReference type="NCBI Taxonomy" id="2527986"/>
    <lineage>
        <taxon>Bacteria</taxon>
        <taxon>Pseudomonadati</taxon>
        <taxon>Planctomycetota</taxon>
        <taxon>Planctomycetia</taxon>
        <taxon>Pirellulales</taxon>
        <taxon>Pirellulaceae</taxon>
        <taxon>Novipirellula</taxon>
    </lineage>
</organism>
<evidence type="ECO:0000256" key="2">
    <source>
        <dbReference type="SAM" id="SignalP"/>
    </source>
</evidence>
<accession>A0A5C5YZ51</accession>
<dbReference type="Gene3D" id="3.40.50.1110">
    <property type="entry name" value="SGNH hydrolase"/>
    <property type="match status" value="1"/>
</dbReference>
<feature type="signal peptide" evidence="2">
    <location>
        <begin position="1"/>
        <end position="28"/>
    </location>
</feature>
<dbReference type="PANTHER" id="PTHR31988:SF19">
    <property type="entry name" value="9-O-ACETYL-N-ACETYLNEURAMINIC ACID DEACETYLASE-RELATED"/>
    <property type="match status" value="1"/>
</dbReference>
<evidence type="ECO:0000313" key="4">
    <source>
        <dbReference type="EMBL" id="TWT80324.1"/>
    </source>
</evidence>
<dbReference type="RefSeq" id="WP_146395369.1">
    <property type="nucleotide sequence ID" value="NZ_SJPJ01000001.1"/>
</dbReference>
<feature type="chain" id="PRO_5022975716" description="Sialate O-acetylesterase domain-containing protein" evidence="2">
    <location>
        <begin position="29"/>
        <end position="415"/>
    </location>
</feature>
<keyword evidence="5" id="KW-1185">Reference proteome</keyword>
<dbReference type="EMBL" id="SJPJ01000001">
    <property type="protein sequence ID" value="TWT80324.1"/>
    <property type="molecule type" value="Genomic_DNA"/>
</dbReference>
<dbReference type="InterPro" id="IPR036514">
    <property type="entry name" value="SGNH_hydro_sf"/>
</dbReference>
<dbReference type="GO" id="GO:0016788">
    <property type="term" value="F:hydrolase activity, acting on ester bonds"/>
    <property type="evidence" value="ECO:0007669"/>
    <property type="project" value="UniProtKB-ARBA"/>
</dbReference>
<protein>
    <recommendedName>
        <fullName evidence="3">Sialate O-acetylesterase domain-containing protein</fullName>
    </recommendedName>
</protein>
<reference evidence="4 5" key="1">
    <citation type="submission" date="2019-02" db="EMBL/GenBank/DDBJ databases">
        <title>Deep-cultivation of Planctomycetes and their phenomic and genomic characterization uncovers novel biology.</title>
        <authorList>
            <person name="Wiegand S."/>
            <person name="Jogler M."/>
            <person name="Boedeker C."/>
            <person name="Pinto D."/>
            <person name="Vollmers J."/>
            <person name="Rivas-Marin E."/>
            <person name="Kohn T."/>
            <person name="Peeters S.H."/>
            <person name="Heuer A."/>
            <person name="Rast P."/>
            <person name="Oberbeckmann S."/>
            <person name="Bunk B."/>
            <person name="Jeske O."/>
            <person name="Meyerdierks A."/>
            <person name="Storesund J.E."/>
            <person name="Kallscheuer N."/>
            <person name="Luecker S."/>
            <person name="Lage O.M."/>
            <person name="Pohl T."/>
            <person name="Merkel B.J."/>
            <person name="Hornburger P."/>
            <person name="Mueller R.-W."/>
            <person name="Bruemmer F."/>
            <person name="Labrenz M."/>
            <person name="Spormann A.M."/>
            <person name="Op Den Camp H."/>
            <person name="Overmann J."/>
            <person name="Amann R."/>
            <person name="Jetten M.S.M."/>
            <person name="Mascher T."/>
            <person name="Medema M.H."/>
            <person name="Devos D.P."/>
            <person name="Kaster A.-K."/>
            <person name="Ovreas L."/>
            <person name="Rohde M."/>
            <person name="Galperin M.Y."/>
            <person name="Jogler C."/>
        </authorList>
    </citation>
    <scope>NUCLEOTIDE SEQUENCE [LARGE SCALE GENOMIC DNA]</scope>
    <source>
        <strain evidence="4 5">CA13</strain>
    </source>
</reference>
<dbReference type="PANTHER" id="PTHR31988">
    <property type="entry name" value="ESTERASE, PUTATIVE (DUF303)-RELATED"/>
    <property type="match status" value="1"/>
</dbReference>
<dbReference type="Pfam" id="PF03629">
    <property type="entry name" value="SASA"/>
    <property type="match status" value="1"/>
</dbReference>
<comment type="caution">
    <text evidence="4">The sequence shown here is derived from an EMBL/GenBank/DDBJ whole genome shotgun (WGS) entry which is preliminary data.</text>
</comment>
<evidence type="ECO:0000256" key="1">
    <source>
        <dbReference type="ARBA" id="ARBA00022801"/>
    </source>
</evidence>
<dbReference type="SUPFAM" id="SSF52266">
    <property type="entry name" value="SGNH hydrolase"/>
    <property type="match status" value="1"/>
</dbReference>
<gene>
    <name evidence="4" type="ORF">CA13_17370</name>
</gene>
<dbReference type="Proteomes" id="UP000315010">
    <property type="component" value="Unassembled WGS sequence"/>
</dbReference>
<evidence type="ECO:0000313" key="5">
    <source>
        <dbReference type="Proteomes" id="UP000315010"/>
    </source>
</evidence>